<proteinExistence type="predicted"/>
<dbReference type="Proteomes" id="UP000828390">
    <property type="component" value="Unassembled WGS sequence"/>
</dbReference>
<gene>
    <name evidence="1" type="ORF">DPMN_129183</name>
</gene>
<evidence type="ECO:0000313" key="2">
    <source>
        <dbReference type="Proteomes" id="UP000828390"/>
    </source>
</evidence>
<comment type="caution">
    <text evidence="1">The sequence shown here is derived from an EMBL/GenBank/DDBJ whole genome shotgun (WGS) entry which is preliminary data.</text>
</comment>
<organism evidence="1 2">
    <name type="scientific">Dreissena polymorpha</name>
    <name type="common">Zebra mussel</name>
    <name type="synonym">Mytilus polymorpha</name>
    <dbReference type="NCBI Taxonomy" id="45954"/>
    <lineage>
        <taxon>Eukaryota</taxon>
        <taxon>Metazoa</taxon>
        <taxon>Spiralia</taxon>
        <taxon>Lophotrochozoa</taxon>
        <taxon>Mollusca</taxon>
        <taxon>Bivalvia</taxon>
        <taxon>Autobranchia</taxon>
        <taxon>Heteroconchia</taxon>
        <taxon>Euheterodonta</taxon>
        <taxon>Imparidentia</taxon>
        <taxon>Neoheterodontei</taxon>
        <taxon>Myida</taxon>
        <taxon>Dreissenoidea</taxon>
        <taxon>Dreissenidae</taxon>
        <taxon>Dreissena</taxon>
    </lineage>
</organism>
<keyword evidence="2" id="KW-1185">Reference proteome</keyword>
<accession>A0A9D4K0U6</accession>
<reference evidence="1" key="2">
    <citation type="submission" date="2020-11" db="EMBL/GenBank/DDBJ databases">
        <authorList>
            <person name="McCartney M.A."/>
            <person name="Auch B."/>
            <person name="Kono T."/>
            <person name="Mallez S."/>
            <person name="Becker A."/>
            <person name="Gohl D.M."/>
            <person name="Silverstein K.A.T."/>
            <person name="Koren S."/>
            <person name="Bechman K.B."/>
            <person name="Herman A."/>
            <person name="Abrahante J.E."/>
            <person name="Garbe J."/>
        </authorList>
    </citation>
    <scope>NUCLEOTIDE SEQUENCE</scope>
    <source>
        <strain evidence="1">Duluth1</strain>
        <tissue evidence="1">Whole animal</tissue>
    </source>
</reference>
<name>A0A9D4K0U6_DREPO</name>
<evidence type="ECO:0000313" key="1">
    <source>
        <dbReference type="EMBL" id="KAH3827253.1"/>
    </source>
</evidence>
<dbReference type="EMBL" id="JAIWYP010000005">
    <property type="protein sequence ID" value="KAH3827253.1"/>
    <property type="molecule type" value="Genomic_DNA"/>
</dbReference>
<protein>
    <submittedName>
        <fullName evidence="1">Uncharacterized protein</fullName>
    </submittedName>
</protein>
<dbReference type="AlphaFoldDB" id="A0A9D4K0U6"/>
<sequence length="75" mass="8831">MVIEESPLQTHSSEEHEVDKQLRECLEQNNELKLQILRKEGDLETKNILIKNLHGQLDSEMGILKSYQRGNHHRQ</sequence>
<reference evidence="1" key="1">
    <citation type="journal article" date="2019" name="bioRxiv">
        <title>The Genome of the Zebra Mussel, Dreissena polymorpha: A Resource for Invasive Species Research.</title>
        <authorList>
            <person name="McCartney M.A."/>
            <person name="Auch B."/>
            <person name="Kono T."/>
            <person name="Mallez S."/>
            <person name="Zhang Y."/>
            <person name="Obille A."/>
            <person name="Becker A."/>
            <person name="Abrahante J.E."/>
            <person name="Garbe J."/>
            <person name="Badalamenti J.P."/>
            <person name="Herman A."/>
            <person name="Mangelson H."/>
            <person name="Liachko I."/>
            <person name="Sullivan S."/>
            <person name="Sone E.D."/>
            <person name="Koren S."/>
            <person name="Silverstein K.A.T."/>
            <person name="Beckman K.B."/>
            <person name="Gohl D.M."/>
        </authorList>
    </citation>
    <scope>NUCLEOTIDE SEQUENCE</scope>
    <source>
        <strain evidence="1">Duluth1</strain>
        <tissue evidence="1">Whole animal</tissue>
    </source>
</reference>